<feature type="compositionally biased region" description="Basic and acidic residues" evidence="1">
    <location>
        <begin position="94"/>
        <end position="104"/>
    </location>
</feature>
<accession>A0A9D3ZLG8</accession>
<proteinExistence type="predicted"/>
<dbReference type="AlphaFoldDB" id="A0A9D3ZLG8"/>
<keyword evidence="3" id="KW-1185">Reference proteome</keyword>
<reference evidence="2 3" key="1">
    <citation type="journal article" date="2021" name="Plant Biotechnol. J.">
        <title>Multi-omics assisted identification of the key and species-specific regulatory components of drought-tolerant mechanisms in Gossypium stocksii.</title>
        <authorList>
            <person name="Yu D."/>
            <person name="Ke L."/>
            <person name="Zhang D."/>
            <person name="Wu Y."/>
            <person name="Sun Y."/>
            <person name="Mei J."/>
            <person name="Sun J."/>
            <person name="Sun Y."/>
        </authorList>
    </citation>
    <scope>NUCLEOTIDE SEQUENCE [LARGE SCALE GENOMIC DNA]</scope>
    <source>
        <strain evidence="3">cv. E1</strain>
        <tissue evidence="2">Leaf</tissue>
    </source>
</reference>
<evidence type="ECO:0000313" key="2">
    <source>
        <dbReference type="EMBL" id="KAH1047236.1"/>
    </source>
</evidence>
<gene>
    <name evidence="2" type="ORF">J1N35_038020</name>
</gene>
<sequence>MVFSRKGFHPLLTVYFLQNIYYWLQPLLLSRVGFDSIHNPLPSSTSSKSRRHPRCKPTICSDFKIHCIWPQDRYDKPIPPYKKNNPCTRKTPSRPKDLRPKPSRTREQLWEIHLCYDRPKPEKLPNKLLNCTHQLPIRNGCRIGLC</sequence>
<feature type="region of interest" description="Disordered" evidence="1">
    <location>
        <begin position="78"/>
        <end position="104"/>
    </location>
</feature>
<organism evidence="2 3">
    <name type="scientific">Gossypium stocksii</name>
    <dbReference type="NCBI Taxonomy" id="47602"/>
    <lineage>
        <taxon>Eukaryota</taxon>
        <taxon>Viridiplantae</taxon>
        <taxon>Streptophyta</taxon>
        <taxon>Embryophyta</taxon>
        <taxon>Tracheophyta</taxon>
        <taxon>Spermatophyta</taxon>
        <taxon>Magnoliopsida</taxon>
        <taxon>eudicotyledons</taxon>
        <taxon>Gunneridae</taxon>
        <taxon>Pentapetalae</taxon>
        <taxon>rosids</taxon>
        <taxon>malvids</taxon>
        <taxon>Malvales</taxon>
        <taxon>Malvaceae</taxon>
        <taxon>Malvoideae</taxon>
        <taxon>Gossypium</taxon>
    </lineage>
</organism>
<evidence type="ECO:0000256" key="1">
    <source>
        <dbReference type="SAM" id="MobiDB-lite"/>
    </source>
</evidence>
<protein>
    <submittedName>
        <fullName evidence="2">Uncharacterized protein</fullName>
    </submittedName>
</protein>
<evidence type="ECO:0000313" key="3">
    <source>
        <dbReference type="Proteomes" id="UP000828251"/>
    </source>
</evidence>
<dbReference type="EMBL" id="JAIQCV010000011">
    <property type="protein sequence ID" value="KAH1047236.1"/>
    <property type="molecule type" value="Genomic_DNA"/>
</dbReference>
<comment type="caution">
    <text evidence="2">The sequence shown here is derived from an EMBL/GenBank/DDBJ whole genome shotgun (WGS) entry which is preliminary data.</text>
</comment>
<dbReference type="Proteomes" id="UP000828251">
    <property type="component" value="Unassembled WGS sequence"/>
</dbReference>
<name>A0A9D3ZLG8_9ROSI</name>